<evidence type="ECO:0000313" key="1">
    <source>
        <dbReference type="EMBL" id="SFS10020.1"/>
    </source>
</evidence>
<protein>
    <submittedName>
        <fullName evidence="1">Uncharacterized protein</fullName>
    </submittedName>
</protein>
<evidence type="ECO:0000313" key="2">
    <source>
        <dbReference type="Proteomes" id="UP000199062"/>
    </source>
</evidence>
<dbReference type="AlphaFoldDB" id="A0A1I6M2V5"/>
<keyword evidence="2" id="KW-1185">Reference proteome</keyword>
<accession>A0A1I6M2V5</accession>
<reference evidence="1 2" key="1">
    <citation type="submission" date="2016-10" db="EMBL/GenBank/DDBJ databases">
        <authorList>
            <person name="de Groot N.N."/>
        </authorList>
    </citation>
    <scope>NUCLEOTIDE SEQUENCE [LARGE SCALE GENOMIC DNA]</scope>
    <source>
        <strain evidence="1 2">CGMCC 1.10457</strain>
    </source>
</reference>
<dbReference type="Proteomes" id="UP000199062">
    <property type="component" value="Unassembled WGS sequence"/>
</dbReference>
<sequence length="80" mass="8943">MRSIYSFVPFCCLLAVQIVPDSYARINQPAIATNVLERPRTAIWTDLAEYTVDVPDLVTIGCIGRGYRSRLAVPSRSEPE</sequence>
<name>A0A1I6M2V5_9EURY</name>
<gene>
    <name evidence="1" type="ORF">SAMN05216559_3642</name>
</gene>
<organism evidence="1 2">
    <name type="scientific">Halomicrobium zhouii</name>
    <dbReference type="NCBI Taxonomy" id="767519"/>
    <lineage>
        <taxon>Archaea</taxon>
        <taxon>Methanobacteriati</taxon>
        <taxon>Methanobacteriota</taxon>
        <taxon>Stenosarchaea group</taxon>
        <taxon>Halobacteria</taxon>
        <taxon>Halobacteriales</taxon>
        <taxon>Haloarculaceae</taxon>
        <taxon>Halomicrobium</taxon>
    </lineage>
</organism>
<dbReference type="STRING" id="767519.SAMN05216559_3642"/>
<proteinExistence type="predicted"/>
<dbReference type="EMBL" id="FOZK01000004">
    <property type="protein sequence ID" value="SFS10020.1"/>
    <property type="molecule type" value="Genomic_DNA"/>
</dbReference>